<dbReference type="AlphaFoldDB" id="A0A0E4C7X5"/>
<proteinExistence type="inferred from homology"/>
<dbReference type="PANTHER" id="PTHR30627">
    <property type="entry name" value="PEPTIDOGLYCAN D,D-TRANSPEPTIDASE"/>
    <property type="match status" value="1"/>
</dbReference>
<comment type="subcellular location">
    <subcellularLocation>
        <location evidence="1">Membrane</location>
    </subcellularLocation>
</comment>
<evidence type="ECO:0000256" key="1">
    <source>
        <dbReference type="ARBA" id="ARBA00004370"/>
    </source>
</evidence>
<organism evidence="7 8">
    <name type="scientific">Syntrophomonas zehnderi OL-4</name>
    <dbReference type="NCBI Taxonomy" id="690567"/>
    <lineage>
        <taxon>Bacteria</taxon>
        <taxon>Bacillati</taxon>
        <taxon>Bacillota</taxon>
        <taxon>Clostridia</taxon>
        <taxon>Eubacteriales</taxon>
        <taxon>Syntrophomonadaceae</taxon>
        <taxon>Syntrophomonas</taxon>
    </lineage>
</organism>
<evidence type="ECO:0000256" key="2">
    <source>
        <dbReference type="ARBA" id="ARBA00007171"/>
    </source>
</evidence>
<dbReference type="InterPro" id="IPR050515">
    <property type="entry name" value="Beta-lactam/transpept"/>
</dbReference>
<dbReference type="OrthoDB" id="2985542at2"/>
<evidence type="ECO:0000313" key="7">
    <source>
        <dbReference type="EMBL" id="CFX16621.1"/>
    </source>
</evidence>
<keyword evidence="4" id="KW-0812">Transmembrane</keyword>
<dbReference type="GO" id="GO:0071972">
    <property type="term" value="F:peptidoglycan L,D-transpeptidase activity"/>
    <property type="evidence" value="ECO:0007669"/>
    <property type="project" value="TreeGrafter"/>
</dbReference>
<dbReference type="SUPFAM" id="SSF56519">
    <property type="entry name" value="Penicillin binding protein dimerisation domain"/>
    <property type="match status" value="1"/>
</dbReference>
<evidence type="ECO:0000256" key="4">
    <source>
        <dbReference type="SAM" id="Phobius"/>
    </source>
</evidence>
<dbReference type="RefSeq" id="WP_046495795.1">
    <property type="nucleotide sequence ID" value="NZ_CGIH01000009.1"/>
</dbReference>
<dbReference type="SUPFAM" id="SSF56601">
    <property type="entry name" value="beta-lactamase/transpeptidase-like"/>
    <property type="match status" value="1"/>
</dbReference>
<dbReference type="Pfam" id="PF03717">
    <property type="entry name" value="PBP_dimer"/>
    <property type="match status" value="1"/>
</dbReference>
<feature type="domain" description="Penicillin-binding protein transpeptidase" evidence="5">
    <location>
        <begin position="252"/>
        <end position="557"/>
    </location>
</feature>
<dbReference type="InterPro" id="IPR005311">
    <property type="entry name" value="PBP_dimer"/>
</dbReference>
<accession>A0A0E4C7X5</accession>
<dbReference type="PANTHER" id="PTHR30627:SF24">
    <property type="entry name" value="PENICILLIN-BINDING PROTEIN 4B"/>
    <property type="match status" value="1"/>
</dbReference>
<keyword evidence="8" id="KW-1185">Reference proteome</keyword>
<sequence>MQKKRLYLLMGFLLFLWGFLFTRLFYCQIIQGHRISQEVTKMRSREIDMRELPRGEILDRHLVPLTDYLSSPALYCLPRAITSQHGSRSKAYKELAHFLAARLQHADAKKIEADLKKASVNKTAIIRLCTNLSSEEREIIQAAHNPALVVAPYFKRYPENGFMAHLLGYAIKEEKPEQINGTGLERDYYQLLDNSSSQYRLLTALDARGNMIPGLSLRVGNQDSIKNALVLTIDKRVQKLVEEIMNQRIAKGAVVVLDVKSKEVLAMASRPTYIQNQVEEYLADVDSPLINRVLTPYYPGSLFKIVISLAAGEENLVKTGEVFNCTGKYSFNNQVAISCLKKEGHGDLSFEEAFAKSCNPTFINVGLRLGRSRLLEYVERLHLTDPELRGMQEVQSGTYVQIDGGEAALGNVCVGQRGVMLSPLQIASLLATVADDGFWAPPVVVKYTLDGEGKKSAFSPYRKKKVIKTTTAQGVQRMMEKVVEEGSGQNARLSDLRVAGKTATSQTGQINKNGEEILNTWFAGYLPADSPRWVIVVLAEEGQSGAQNCAPVFKDICQGMLQISP</sequence>
<dbReference type="Gene3D" id="3.90.1310.10">
    <property type="entry name" value="Penicillin-binding protein 2a (Domain 2)"/>
    <property type="match status" value="1"/>
</dbReference>
<dbReference type="Gene3D" id="3.40.710.10">
    <property type="entry name" value="DD-peptidase/beta-lactamase superfamily"/>
    <property type="match status" value="1"/>
</dbReference>
<dbReference type="Proteomes" id="UP000045545">
    <property type="component" value="Unassembled WGS sequence"/>
</dbReference>
<name>A0A0E4C7X5_9FIRM</name>
<dbReference type="STRING" id="690567.686"/>
<feature type="transmembrane region" description="Helical" evidence="4">
    <location>
        <begin position="7"/>
        <end position="26"/>
    </location>
</feature>
<dbReference type="GO" id="GO:0005886">
    <property type="term" value="C:plasma membrane"/>
    <property type="evidence" value="ECO:0007669"/>
    <property type="project" value="TreeGrafter"/>
</dbReference>
<keyword evidence="3 4" id="KW-0472">Membrane</keyword>
<protein>
    <submittedName>
        <fullName evidence="7">Beta-lactamase/transpeptidase-like</fullName>
    </submittedName>
</protein>
<keyword evidence="4" id="KW-1133">Transmembrane helix</keyword>
<gene>
    <name evidence="7" type="ORF">686</name>
</gene>
<reference evidence="7 8" key="1">
    <citation type="submission" date="2015-03" db="EMBL/GenBank/DDBJ databases">
        <authorList>
            <person name="Murphy D."/>
        </authorList>
    </citation>
    <scope>NUCLEOTIDE SEQUENCE [LARGE SCALE GENOMIC DNA]</scope>
    <source>
        <strain evidence="7 8">OL-4</strain>
    </source>
</reference>
<dbReference type="InterPro" id="IPR012338">
    <property type="entry name" value="Beta-lactam/transpept-like"/>
</dbReference>
<evidence type="ECO:0000259" key="6">
    <source>
        <dbReference type="Pfam" id="PF03717"/>
    </source>
</evidence>
<comment type="similarity">
    <text evidence="2">Belongs to the transpeptidase family.</text>
</comment>
<dbReference type="InterPro" id="IPR036138">
    <property type="entry name" value="PBP_dimer_sf"/>
</dbReference>
<dbReference type="Pfam" id="PF00905">
    <property type="entry name" value="Transpeptidase"/>
    <property type="match status" value="1"/>
</dbReference>
<evidence type="ECO:0000259" key="5">
    <source>
        <dbReference type="Pfam" id="PF00905"/>
    </source>
</evidence>
<dbReference type="GO" id="GO:0071555">
    <property type="term" value="P:cell wall organization"/>
    <property type="evidence" value="ECO:0007669"/>
    <property type="project" value="TreeGrafter"/>
</dbReference>
<feature type="domain" description="Penicillin-binding protein dimerisation" evidence="6">
    <location>
        <begin position="53"/>
        <end position="178"/>
    </location>
</feature>
<dbReference type="InterPro" id="IPR001460">
    <property type="entry name" value="PCN-bd_Tpept"/>
</dbReference>
<evidence type="ECO:0000256" key="3">
    <source>
        <dbReference type="ARBA" id="ARBA00023136"/>
    </source>
</evidence>
<dbReference type="EMBL" id="CGIH01000009">
    <property type="protein sequence ID" value="CFX16621.1"/>
    <property type="molecule type" value="Genomic_DNA"/>
</dbReference>
<dbReference type="GO" id="GO:0008658">
    <property type="term" value="F:penicillin binding"/>
    <property type="evidence" value="ECO:0007669"/>
    <property type="project" value="InterPro"/>
</dbReference>
<evidence type="ECO:0000313" key="8">
    <source>
        <dbReference type="Proteomes" id="UP000045545"/>
    </source>
</evidence>